<dbReference type="Proteomes" id="UP000093000">
    <property type="component" value="Unassembled WGS sequence"/>
</dbReference>
<protein>
    <submittedName>
        <fullName evidence="1">Uncharacterized protein</fullName>
    </submittedName>
</protein>
<name>A0A1C7N5L9_9FUNG</name>
<accession>A0A1C7N5L9</accession>
<sequence length="261" mass="29269">MQTSDNLATTHTITSKVIWGFMLENTLFTEFEERNHAIIEAAYKQRKRKQGSHYIHIVDANLPKPGKAKVYFGVVQNHLRMPGTRYYVNRRVVKDRKIPNSPAFVPISSTSTVSSVSDACLSQLDPQLMALFSEDLSLLSPNQSSSASTSSFQLTPDGGLSLSNYFMNAYPIEDHLQGLNHHISNPMSDPYGSYHTQFVGTGLLTDSNQTSKSSNDLNHYPNLQEDTVPWSSIIASDYFTFSSYHPNVFYTTIPTESFSFC</sequence>
<comment type="caution">
    <text evidence="1">The sequence shown here is derived from an EMBL/GenBank/DDBJ whole genome shotgun (WGS) entry which is preliminary data.</text>
</comment>
<dbReference type="EMBL" id="LUGH01000509">
    <property type="protein sequence ID" value="OBZ84445.1"/>
    <property type="molecule type" value="Genomic_DNA"/>
</dbReference>
<evidence type="ECO:0000313" key="1">
    <source>
        <dbReference type="EMBL" id="OBZ84445.1"/>
    </source>
</evidence>
<proteinExistence type="predicted"/>
<reference evidence="1 2" key="1">
    <citation type="submission" date="2016-03" db="EMBL/GenBank/DDBJ databases">
        <title>Choanephora cucurbitarum.</title>
        <authorList>
            <person name="Min B."/>
            <person name="Park H."/>
            <person name="Park J.-H."/>
            <person name="Shin H.-D."/>
            <person name="Choi I.-G."/>
        </authorList>
    </citation>
    <scope>NUCLEOTIDE SEQUENCE [LARGE SCALE GENOMIC DNA]</scope>
    <source>
        <strain evidence="1 2">KUS-F28377</strain>
    </source>
</reference>
<dbReference type="AlphaFoldDB" id="A0A1C7N5L9"/>
<keyword evidence="2" id="KW-1185">Reference proteome</keyword>
<gene>
    <name evidence="1" type="ORF">A0J61_07504</name>
</gene>
<dbReference type="InParanoid" id="A0A1C7N5L9"/>
<evidence type="ECO:0000313" key="2">
    <source>
        <dbReference type="Proteomes" id="UP000093000"/>
    </source>
</evidence>
<dbReference type="OrthoDB" id="2286358at2759"/>
<organism evidence="1 2">
    <name type="scientific">Choanephora cucurbitarum</name>
    <dbReference type="NCBI Taxonomy" id="101091"/>
    <lineage>
        <taxon>Eukaryota</taxon>
        <taxon>Fungi</taxon>
        <taxon>Fungi incertae sedis</taxon>
        <taxon>Mucoromycota</taxon>
        <taxon>Mucoromycotina</taxon>
        <taxon>Mucoromycetes</taxon>
        <taxon>Mucorales</taxon>
        <taxon>Mucorineae</taxon>
        <taxon>Choanephoraceae</taxon>
        <taxon>Choanephoroideae</taxon>
        <taxon>Choanephora</taxon>
    </lineage>
</organism>